<dbReference type="GO" id="GO:0008270">
    <property type="term" value="F:zinc ion binding"/>
    <property type="evidence" value="ECO:0007669"/>
    <property type="project" value="InterPro"/>
</dbReference>
<dbReference type="Pfam" id="PF00172">
    <property type="entry name" value="Zn_clus"/>
    <property type="match status" value="1"/>
</dbReference>
<proteinExistence type="predicted"/>
<evidence type="ECO:0000259" key="7">
    <source>
        <dbReference type="Pfam" id="PF00172"/>
    </source>
</evidence>
<dbReference type="EMBL" id="KV441481">
    <property type="protein sequence ID" value="OAG19364.1"/>
    <property type="molecule type" value="Genomic_DNA"/>
</dbReference>
<dbReference type="RefSeq" id="XP_018384785.1">
    <property type="nucleotide sequence ID" value="XM_018527650.1"/>
</dbReference>
<dbReference type="InterPro" id="IPR036864">
    <property type="entry name" value="Zn2-C6_fun-type_DNA-bd_sf"/>
</dbReference>
<dbReference type="SUPFAM" id="SSF57701">
    <property type="entry name" value="Zn2/Cys6 DNA-binding domain"/>
    <property type="match status" value="1"/>
</dbReference>
<name>A0A177DHI3_ALTAL</name>
<evidence type="ECO:0000256" key="5">
    <source>
        <dbReference type="ARBA" id="ARBA00023163"/>
    </source>
</evidence>
<dbReference type="GO" id="GO:0003677">
    <property type="term" value="F:DNA binding"/>
    <property type="evidence" value="ECO:0007669"/>
    <property type="project" value="UniProtKB-KW"/>
</dbReference>
<evidence type="ECO:0000313" key="8">
    <source>
        <dbReference type="EMBL" id="OAG19364.1"/>
    </source>
</evidence>
<dbReference type="Gene3D" id="4.10.240.10">
    <property type="entry name" value="Zn(2)-C6 fungal-type DNA-binding domain"/>
    <property type="match status" value="1"/>
</dbReference>
<evidence type="ECO:0000256" key="3">
    <source>
        <dbReference type="ARBA" id="ARBA00023015"/>
    </source>
</evidence>
<evidence type="ECO:0000256" key="6">
    <source>
        <dbReference type="ARBA" id="ARBA00023242"/>
    </source>
</evidence>
<evidence type="ECO:0000256" key="4">
    <source>
        <dbReference type="ARBA" id="ARBA00023125"/>
    </source>
</evidence>
<dbReference type="GeneID" id="29113244"/>
<dbReference type="Proteomes" id="UP000077248">
    <property type="component" value="Unassembled WGS sequence"/>
</dbReference>
<keyword evidence="4" id="KW-0238">DNA-binding</keyword>
<dbReference type="PANTHER" id="PTHR36206">
    <property type="entry name" value="ASPERCRYPTIN BIOSYNTHESIS CLUSTER-SPECIFIC TRANSCRIPTION REGULATOR ATNN-RELATED"/>
    <property type="match status" value="1"/>
</dbReference>
<keyword evidence="9" id="KW-1185">Reference proteome</keyword>
<dbReference type="KEGG" id="aalt:CC77DRAFT_1051116"/>
<dbReference type="AlphaFoldDB" id="A0A177DHI3"/>
<dbReference type="InterPro" id="IPR001138">
    <property type="entry name" value="Zn2Cys6_DnaBD"/>
</dbReference>
<evidence type="ECO:0000256" key="1">
    <source>
        <dbReference type="ARBA" id="ARBA00022723"/>
    </source>
</evidence>
<keyword evidence="3" id="KW-0805">Transcription regulation</keyword>
<keyword evidence="6" id="KW-0539">Nucleus</keyword>
<feature type="domain" description="Zn(2)-C6 fungal-type" evidence="7">
    <location>
        <begin position="48"/>
        <end position="74"/>
    </location>
</feature>
<dbReference type="PANTHER" id="PTHR36206:SF16">
    <property type="entry name" value="TRANSCRIPTION FACTOR DOMAIN-CONTAINING PROTEIN-RELATED"/>
    <property type="match status" value="1"/>
</dbReference>
<dbReference type="GO" id="GO:0000981">
    <property type="term" value="F:DNA-binding transcription factor activity, RNA polymerase II-specific"/>
    <property type="evidence" value="ECO:0007669"/>
    <property type="project" value="InterPro"/>
</dbReference>
<organism evidence="8 9">
    <name type="scientific">Alternaria alternata</name>
    <name type="common">Alternaria rot fungus</name>
    <name type="synonym">Torula alternata</name>
    <dbReference type="NCBI Taxonomy" id="5599"/>
    <lineage>
        <taxon>Eukaryota</taxon>
        <taxon>Fungi</taxon>
        <taxon>Dikarya</taxon>
        <taxon>Ascomycota</taxon>
        <taxon>Pezizomycotina</taxon>
        <taxon>Dothideomycetes</taxon>
        <taxon>Pleosporomycetidae</taxon>
        <taxon>Pleosporales</taxon>
        <taxon>Pleosporineae</taxon>
        <taxon>Pleosporaceae</taxon>
        <taxon>Alternaria</taxon>
        <taxon>Alternaria sect. Alternaria</taxon>
        <taxon>Alternaria alternata complex</taxon>
    </lineage>
</organism>
<accession>A0A177DHI3</accession>
<dbReference type="VEuPathDB" id="FungiDB:CC77DRAFT_1051116"/>
<dbReference type="InterPro" id="IPR052360">
    <property type="entry name" value="Transcr_Regulatory_Proteins"/>
</dbReference>
<protein>
    <recommendedName>
        <fullName evidence="7">Zn(2)-C6 fungal-type domain-containing protein</fullName>
    </recommendedName>
</protein>
<keyword evidence="5" id="KW-0804">Transcription</keyword>
<dbReference type="CDD" id="cd00067">
    <property type="entry name" value="GAL4"/>
    <property type="match status" value="1"/>
</dbReference>
<gene>
    <name evidence="8" type="ORF">CC77DRAFT_1051116</name>
</gene>
<evidence type="ECO:0000256" key="2">
    <source>
        <dbReference type="ARBA" id="ARBA00022833"/>
    </source>
</evidence>
<reference evidence="8 9" key="1">
    <citation type="submission" date="2016-05" db="EMBL/GenBank/DDBJ databases">
        <title>Comparative analysis of secretome profiles of manganese(II)-oxidizing ascomycete fungi.</title>
        <authorList>
            <consortium name="DOE Joint Genome Institute"/>
            <person name="Zeiner C.A."/>
            <person name="Purvine S.O."/>
            <person name="Zink E.M."/>
            <person name="Wu S."/>
            <person name="Pasa-Tolic L."/>
            <person name="Chaput D.L."/>
            <person name="Haridas S."/>
            <person name="Grigoriev I.V."/>
            <person name="Santelli C.M."/>
            <person name="Hansel C.M."/>
        </authorList>
    </citation>
    <scope>NUCLEOTIDE SEQUENCE [LARGE SCALE GENOMIC DNA]</scope>
    <source>
        <strain evidence="8 9">SRC1lrK2f</strain>
    </source>
</reference>
<keyword evidence="2" id="KW-0862">Zinc</keyword>
<dbReference type="STRING" id="5599.A0A177DHI3"/>
<evidence type="ECO:0000313" key="9">
    <source>
        <dbReference type="Proteomes" id="UP000077248"/>
    </source>
</evidence>
<dbReference type="InterPro" id="IPR021858">
    <property type="entry name" value="Fun_TF"/>
</dbReference>
<dbReference type="OMA" id="SPHREGI"/>
<sequence length="608" mass="68464">MPTSEHYCAEEVEDRVWNLQDRPIGGLLFNGLGCPWICAYERLPTLTRARRVKCDEAKPVCSRCRSTGRTCEGYGLWGGGGNTYVERYGGASTNDTSLVSVQKPPTKVLPVEELRHLQLYRIRIVHTTSGWFASKFWSSIVLPAASSEPAVLHAAVALSAAHRCSYNPSQAPDTREKFVLQQYTKAIRSLQPLLQRGDKDSITIILVTCQLFTQLEYLRGRYQIAETHLRNGLKLLKNTATEKDHSHHGVLVIRPASHGKIVDRSIVRSFATLHMQSSLFGSSLEDVDLFLQPIGNDMPYPAFTSVEEAKDTLDVLLHRIALIKQRYQKSGAGTEDDVAAVTSVQDEITSHLATWYEIYKRTICRIDKILLAAGKRPNDPLSFGAKTPPTKLPTDREPSVFKSLLMHHAMASVMCGCLRSYSGQQYEAYTDMFLMIVMHAIHIFEEYSLARSIPDNVNLHDSIGEFGFIAPLYFTAIKCRHHRIRFHAIRLLRVIPLKEATWDSFTAANIAETVMKLEEKGVYYVRNADNDFSLNDVPVLGDASDWPLLPEHSMFHDVEVTTREDLANEVVATCKRRRLDGSPEVITFHANNKPAPVPDNKRSCHQYP</sequence>
<dbReference type="Pfam" id="PF11951">
    <property type="entry name" value="Fungal_trans_2"/>
    <property type="match status" value="1"/>
</dbReference>
<keyword evidence="1" id="KW-0479">Metal-binding</keyword>